<proteinExistence type="inferred from homology"/>
<dbReference type="InterPro" id="IPR008974">
    <property type="entry name" value="TRAF-like"/>
</dbReference>
<evidence type="ECO:0000256" key="1">
    <source>
        <dbReference type="ARBA" id="ARBA00004906"/>
    </source>
</evidence>
<comment type="caution">
    <text evidence="4">The sequence shown here is derived from an EMBL/GenBank/DDBJ whole genome shotgun (WGS) entry which is preliminary data.</text>
</comment>
<comment type="similarity">
    <text evidence="2">Belongs to the Tdpoz family.</text>
</comment>
<evidence type="ECO:0000313" key="5">
    <source>
        <dbReference type="Proteomes" id="UP000636709"/>
    </source>
</evidence>
<dbReference type="SUPFAM" id="SSF49599">
    <property type="entry name" value="TRAF domain-like"/>
    <property type="match status" value="1"/>
</dbReference>
<gene>
    <name evidence="4" type="ORF">HU200_065803</name>
</gene>
<dbReference type="OrthoDB" id="6359816at2759"/>
<sequence length="318" mass="35528">MFNYCSFTHQFKLSFQVTKTFDIGQLVSSGDISAEGHLWRIKCYPRGTKKDKGDYLYPSSSIRAAGVSISFALIRVQPKTPKLSSRSLSWTRTVLHPLHVFKPKGNSDRTRGWSKFVNLSVLESLYSSNGWVIIMCGVKVVRDDIIGAPPSDISSHLGILLDSADGSDVSFVVGGKEFPVHRVVLAARSPVFKAQLLGPMADAKMSSITLQEITPSTFRVMVRFIYTDEFPSDAELGDSPTEKLQDLFMAADRFALDDLKLLCTRKLWDDVCLELKKNCIDFLGDESNFRKAVLTDGFIQMVLKFPSVLAQLRVKVWA</sequence>
<protein>
    <recommendedName>
        <fullName evidence="3">BTB domain-containing protein</fullName>
    </recommendedName>
</protein>
<dbReference type="Gene3D" id="3.30.710.10">
    <property type="entry name" value="Potassium Channel Kv1.1, Chain A"/>
    <property type="match status" value="1"/>
</dbReference>
<accession>A0A835A297</accession>
<dbReference type="InterPro" id="IPR000210">
    <property type="entry name" value="BTB/POZ_dom"/>
</dbReference>
<dbReference type="GO" id="GO:0016567">
    <property type="term" value="P:protein ubiquitination"/>
    <property type="evidence" value="ECO:0007669"/>
    <property type="project" value="InterPro"/>
</dbReference>
<dbReference type="Pfam" id="PF24570">
    <property type="entry name" value="BACK_BPM_SPOP"/>
    <property type="match status" value="1"/>
</dbReference>
<dbReference type="AlphaFoldDB" id="A0A835A297"/>
<dbReference type="SMART" id="SM00225">
    <property type="entry name" value="BTB"/>
    <property type="match status" value="1"/>
</dbReference>
<dbReference type="PROSITE" id="PS50097">
    <property type="entry name" value="BTB"/>
    <property type="match status" value="1"/>
</dbReference>
<dbReference type="CDD" id="cd00121">
    <property type="entry name" value="MATH"/>
    <property type="match status" value="1"/>
</dbReference>
<comment type="pathway">
    <text evidence="1">Protein modification; protein ubiquitination.</text>
</comment>
<evidence type="ECO:0000256" key="2">
    <source>
        <dbReference type="ARBA" id="ARBA00010846"/>
    </source>
</evidence>
<dbReference type="InterPro" id="IPR011333">
    <property type="entry name" value="SKP1/BTB/POZ_sf"/>
</dbReference>
<dbReference type="EMBL" id="JACEFO010002892">
    <property type="protein sequence ID" value="KAF8646579.1"/>
    <property type="molecule type" value="Genomic_DNA"/>
</dbReference>
<name>A0A835A297_9POAL</name>
<evidence type="ECO:0000313" key="4">
    <source>
        <dbReference type="EMBL" id="KAF8646579.1"/>
    </source>
</evidence>
<dbReference type="PANTHER" id="PTHR26379">
    <property type="entry name" value="BTB/POZ AND MATH DOMAIN-CONTAINING PROTEIN 1"/>
    <property type="match status" value="1"/>
</dbReference>
<dbReference type="SUPFAM" id="SSF54695">
    <property type="entry name" value="POZ domain"/>
    <property type="match status" value="1"/>
</dbReference>
<feature type="domain" description="BTB" evidence="3">
    <location>
        <begin position="167"/>
        <end position="234"/>
    </location>
</feature>
<evidence type="ECO:0000259" key="3">
    <source>
        <dbReference type="PROSITE" id="PS50097"/>
    </source>
</evidence>
<dbReference type="InterPro" id="IPR056423">
    <property type="entry name" value="BACK_BPM_SPOP"/>
</dbReference>
<keyword evidence="5" id="KW-1185">Reference proteome</keyword>
<organism evidence="4 5">
    <name type="scientific">Digitaria exilis</name>
    <dbReference type="NCBI Taxonomy" id="1010633"/>
    <lineage>
        <taxon>Eukaryota</taxon>
        <taxon>Viridiplantae</taxon>
        <taxon>Streptophyta</taxon>
        <taxon>Embryophyta</taxon>
        <taxon>Tracheophyta</taxon>
        <taxon>Spermatophyta</taxon>
        <taxon>Magnoliopsida</taxon>
        <taxon>Liliopsida</taxon>
        <taxon>Poales</taxon>
        <taxon>Poaceae</taxon>
        <taxon>PACMAD clade</taxon>
        <taxon>Panicoideae</taxon>
        <taxon>Panicodae</taxon>
        <taxon>Paniceae</taxon>
        <taxon>Anthephorinae</taxon>
        <taxon>Digitaria</taxon>
    </lineage>
</organism>
<reference evidence="4" key="1">
    <citation type="submission" date="2020-07" db="EMBL/GenBank/DDBJ databases">
        <title>Genome sequence and genetic diversity analysis of an under-domesticated orphan crop, white fonio (Digitaria exilis).</title>
        <authorList>
            <person name="Bennetzen J.L."/>
            <person name="Chen S."/>
            <person name="Ma X."/>
            <person name="Wang X."/>
            <person name="Yssel A.E.J."/>
            <person name="Chaluvadi S.R."/>
            <person name="Johnson M."/>
            <person name="Gangashetty P."/>
            <person name="Hamidou F."/>
            <person name="Sanogo M.D."/>
            <person name="Zwaenepoel A."/>
            <person name="Wallace J."/>
            <person name="Van De Peer Y."/>
            <person name="Van Deynze A."/>
        </authorList>
    </citation>
    <scope>NUCLEOTIDE SEQUENCE</scope>
    <source>
        <tissue evidence="4">Leaves</tissue>
    </source>
</reference>
<dbReference type="InterPro" id="IPR045005">
    <property type="entry name" value="BPM1-6"/>
</dbReference>
<dbReference type="Pfam" id="PF00651">
    <property type="entry name" value="BTB"/>
    <property type="match status" value="1"/>
</dbReference>
<dbReference type="InterPro" id="IPR002083">
    <property type="entry name" value="MATH/TRAF_dom"/>
</dbReference>
<dbReference type="Proteomes" id="UP000636709">
    <property type="component" value="Unassembled WGS sequence"/>
</dbReference>
<dbReference type="PANTHER" id="PTHR26379:SF469">
    <property type="entry name" value="MAB1"/>
    <property type="match status" value="1"/>
</dbReference>
<dbReference type="Gene3D" id="2.60.210.10">
    <property type="entry name" value="Apoptosis, Tumor Necrosis Factor Receptor Associated Protein 2, Chain A"/>
    <property type="match status" value="1"/>
</dbReference>